<dbReference type="AlphaFoldDB" id="A0A7G9FJN4"/>
<evidence type="ECO:0000313" key="12">
    <source>
        <dbReference type="Proteomes" id="UP000515819"/>
    </source>
</evidence>
<dbReference type="Pfam" id="PF01554">
    <property type="entry name" value="MatE"/>
    <property type="match status" value="2"/>
</dbReference>
<dbReference type="KEGG" id="wcp:H9Q76_08385"/>
<feature type="transmembrane region" description="Helical" evidence="10">
    <location>
        <begin position="404"/>
        <end position="424"/>
    </location>
</feature>
<dbReference type="GO" id="GO:0046677">
    <property type="term" value="P:response to antibiotic"/>
    <property type="evidence" value="ECO:0007669"/>
    <property type="project" value="UniProtKB-KW"/>
</dbReference>
<evidence type="ECO:0000256" key="3">
    <source>
        <dbReference type="ARBA" id="ARBA00022106"/>
    </source>
</evidence>
<evidence type="ECO:0000256" key="4">
    <source>
        <dbReference type="ARBA" id="ARBA00022448"/>
    </source>
</evidence>
<gene>
    <name evidence="11" type="ORF">H9Q76_08385</name>
</gene>
<keyword evidence="5" id="KW-1003">Cell membrane</keyword>
<dbReference type="EMBL" id="CP060632">
    <property type="protein sequence ID" value="QNL98765.1"/>
    <property type="molecule type" value="Genomic_DNA"/>
</dbReference>
<feature type="transmembrane region" description="Helical" evidence="10">
    <location>
        <begin position="186"/>
        <end position="205"/>
    </location>
</feature>
<sequence length="432" mass="46048">MNVGKKLRKFIFLNVFAMMGMSCYILADTFFISVANGTLGIAALNLTLPVYGLLFAIGSLIGIGSATRYSLCKMTDNETSKLYFSNALMFAVLIGIGFTLLGNFFPAEILKLMGADVDILSIGTEYLQIAMLFSPFFIANYTFTAFVRNDNAPNIAMAATLLSSLFNIVFDYVFMFPMHMGMRGAALATGVSPIISIGICMIHYLSKKNTIVFKWHLPSFKLLASAAGLGVVAFVGEIANSITTLVFNFILLALSGNNAVAAYGVIANIALVGTAIFNGVSQGLQPLASTSYGHGDKEDVKKILRQSLVIAVILSIVLVSAVWVFAQGLVGIFNSAQSAELAKFAVPGLRIYFLGFLVAAVNIVLAGFFSATGQALASSLIAVSRGIIVISLMAFMLSKLFGVTGVWMAFPVTEVVTFGIAMGIQGVSKRKE</sequence>
<dbReference type="GO" id="GO:0042910">
    <property type="term" value="F:xenobiotic transmembrane transporter activity"/>
    <property type="evidence" value="ECO:0007669"/>
    <property type="project" value="InterPro"/>
</dbReference>
<name>A0A7G9FJN4_9FIRM</name>
<keyword evidence="4" id="KW-0813">Transport</keyword>
<keyword evidence="9" id="KW-0046">Antibiotic resistance</keyword>
<evidence type="ECO:0000256" key="7">
    <source>
        <dbReference type="ARBA" id="ARBA00022989"/>
    </source>
</evidence>
<dbReference type="PROSITE" id="PS51257">
    <property type="entry name" value="PROKAR_LIPOPROTEIN"/>
    <property type="match status" value="1"/>
</dbReference>
<evidence type="ECO:0000256" key="10">
    <source>
        <dbReference type="SAM" id="Phobius"/>
    </source>
</evidence>
<dbReference type="PANTHER" id="PTHR43823">
    <property type="entry name" value="SPORULATION PROTEIN YKVU"/>
    <property type="match status" value="1"/>
</dbReference>
<protein>
    <recommendedName>
        <fullName evidence="3">Multidrug export protein MepA</fullName>
    </recommendedName>
</protein>
<dbReference type="GO" id="GO:0015297">
    <property type="term" value="F:antiporter activity"/>
    <property type="evidence" value="ECO:0007669"/>
    <property type="project" value="InterPro"/>
</dbReference>
<feature type="transmembrane region" description="Helical" evidence="10">
    <location>
        <begin position="260"/>
        <end position="280"/>
    </location>
</feature>
<organism evidence="11 12">
    <name type="scientific">Wujia chipingensis</name>
    <dbReference type="NCBI Taxonomy" id="2763670"/>
    <lineage>
        <taxon>Bacteria</taxon>
        <taxon>Bacillati</taxon>
        <taxon>Bacillota</taxon>
        <taxon>Clostridia</taxon>
        <taxon>Lachnospirales</taxon>
        <taxon>Lachnospiraceae</taxon>
        <taxon>Wujia</taxon>
    </lineage>
</organism>
<dbReference type="GO" id="GO:0005886">
    <property type="term" value="C:plasma membrane"/>
    <property type="evidence" value="ECO:0007669"/>
    <property type="project" value="UniProtKB-SubCell"/>
</dbReference>
<feature type="transmembrane region" description="Helical" evidence="10">
    <location>
        <begin position="226"/>
        <end position="254"/>
    </location>
</feature>
<feature type="transmembrane region" description="Helical" evidence="10">
    <location>
        <begin position="83"/>
        <end position="106"/>
    </location>
</feature>
<reference evidence="11 12" key="1">
    <citation type="submission" date="2020-08" db="EMBL/GenBank/DDBJ databases">
        <authorList>
            <person name="Liu C."/>
            <person name="Sun Q."/>
        </authorList>
    </citation>
    <scope>NUCLEOTIDE SEQUENCE [LARGE SCALE GENOMIC DNA]</scope>
    <source>
        <strain evidence="11 12">NSJ-4</strain>
    </source>
</reference>
<feature type="transmembrane region" description="Helical" evidence="10">
    <location>
        <begin position="126"/>
        <end position="143"/>
    </location>
</feature>
<proteinExistence type="inferred from homology"/>
<keyword evidence="7 10" id="KW-1133">Transmembrane helix</keyword>
<keyword evidence="12" id="KW-1185">Reference proteome</keyword>
<dbReference type="InterPro" id="IPR051327">
    <property type="entry name" value="MATE_MepA_subfamily"/>
</dbReference>
<dbReference type="InterPro" id="IPR045070">
    <property type="entry name" value="MATE_MepA-like"/>
</dbReference>
<evidence type="ECO:0000313" key="11">
    <source>
        <dbReference type="EMBL" id="QNL98765.1"/>
    </source>
</evidence>
<dbReference type="PIRSF" id="PIRSF006603">
    <property type="entry name" value="DinF"/>
    <property type="match status" value="1"/>
</dbReference>
<feature type="transmembrane region" description="Helical" evidence="10">
    <location>
        <begin position="12"/>
        <end position="35"/>
    </location>
</feature>
<keyword evidence="8 10" id="KW-0472">Membrane</keyword>
<feature type="transmembrane region" description="Helical" evidence="10">
    <location>
        <begin position="307"/>
        <end position="329"/>
    </location>
</feature>
<dbReference type="PANTHER" id="PTHR43823:SF3">
    <property type="entry name" value="MULTIDRUG EXPORT PROTEIN MEPA"/>
    <property type="match status" value="1"/>
</dbReference>
<dbReference type="RefSeq" id="WP_249320930.1">
    <property type="nucleotide sequence ID" value="NZ_CP060632.1"/>
</dbReference>
<feature type="transmembrane region" description="Helical" evidence="10">
    <location>
        <begin position="349"/>
        <end position="369"/>
    </location>
</feature>
<dbReference type="InterPro" id="IPR048279">
    <property type="entry name" value="MdtK-like"/>
</dbReference>
<feature type="transmembrane region" description="Helical" evidence="10">
    <location>
        <begin position="155"/>
        <end position="174"/>
    </location>
</feature>
<evidence type="ECO:0000256" key="6">
    <source>
        <dbReference type="ARBA" id="ARBA00022692"/>
    </source>
</evidence>
<accession>A0A7G9FJN4</accession>
<evidence type="ECO:0000256" key="2">
    <source>
        <dbReference type="ARBA" id="ARBA00008417"/>
    </source>
</evidence>
<dbReference type="Proteomes" id="UP000515819">
    <property type="component" value="Chromosome"/>
</dbReference>
<comment type="similarity">
    <text evidence="2">Belongs to the multi antimicrobial extrusion (MATE) (TC 2.A.66.1) family. MepA subfamily.</text>
</comment>
<dbReference type="CDD" id="cd13143">
    <property type="entry name" value="MATE_MepA_like"/>
    <property type="match status" value="1"/>
</dbReference>
<feature type="transmembrane region" description="Helical" evidence="10">
    <location>
        <begin position="41"/>
        <end position="63"/>
    </location>
</feature>
<evidence type="ECO:0000256" key="1">
    <source>
        <dbReference type="ARBA" id="ARBA00004651"/>
    </source>
</evidence>
<comment type="subcellular location">
    <subcellularLocation>
        <location evidence="1">Cell membrane</location>
        <topology evidence="1">Multi-pass membrane protein</topology>
    </subcellularLocation>
</comment>
<evidence type="ECO:0000256" key="9">
    <source>
        <dbReference type="ARBA" id="ARBA00023251"/>
    </source>
</evidence>
<dbReference type="InterPro" id="IPR002528">
    <property type="entry name" value="MATE_fam"/>
</dbReference>
<keyword evidence="6 10" id="KW-0812">Transmembrane</keyword>
<feature type="transmembrane region" description="Helical" evidence="10">
    <location>
        <begin position="376"/>
        <end position="398"/>
    </location>
</feature>
<evidence type="ECO:0000256" key="8">
    <source>
        <dbReference type="ARBA" id="ARBA00023136"/>
    </source>
</evidence>
<evidence type="ECO:0000256" key="5">
    <source>
        <dbReference type="ARBA" id="ARBA00022475"/>
    </source>
</evidence>